<evidence type="ECO:0000259" key="2">
    <source>
        <dbReference type="Pfam" id="PF14292"/>
    </source>
</evidence>
<feature type="chain" id="PRO_5022777042" evidence="1">
    <location>
        <begin position="22"/>
        <end position="379"/>
    </location>
</feature>
<keyword evidence="1" id="KW-0732">Signal</keyword>
<dbReference type="GO" id="GO:2001070">
    <property type="term" value="F:starch binding"/>
    <property type="evidence" value="ECO:0007669"/>
    <property type="project" value="InterPro"/>
</dbReference>
<name>A0A5B8YFT2_9FLAO</name>
<sequence>MKKLSILLFAFVALTGLNSCTSDDDVVFIAQPDPEGISFINSFNANYVLTAATATNVAERFVWNTVDFDVPTNITYQLQGSTDANFGSFDVLGATGENNLAVTVRQLMTLAEDAGLDSDPNTDAPNSGMLYFRVRAFAGTDGGNGLSETSEVKSITVVLPETGEEEEVFKNLFLVGSATATGWDNSATSNNYPLFRDAADPNIYHYTGKLTGGADMFWKLVEVKGQWAPQYGGENGNLLYRATEGDTDPPAIAVSATGYYTITVNLDEMTYTVVPYDASGSTTYATIGIIGDSTPNGWDADQDMTKSEFDPHIWYIKGIELNDGEMKFRADNDWAVSWGGNTAMSGLATSDNGPNIPVSGGTYDIWFNDLTGRYIFIKL</sequence>
<proteinExistence type="predicted"/>
<dbReference type="GO" id="GO:0019867">
    <property type="term" value="C:outer membrane"/>
    <property type="evidence" value="ECO:0007669"/>
    <property type="project" value="InterPro"/>
</dbReference>
<dbReference type="EMBL" id="CP042476">
    <property type="protein sequence ID" value="QED36431.1"/>
    <property type="molecule type" value="Genomic_DNA"/>
</dbReference>
<gene>
    <name evidence="3" type="ORF">FK178_01265</name>
</gene>
<dbReference type="OrthoDB" id="975117at2"/>
<protein>
    <submittedName>
        <fullName evidence="3">SusF/SusE family outer membrane protein</fullName>
    </submittedName>
</protein>
<organism evidence="3 4">
    <name type="scientific">Antarcticibacterium arcticum</name>
    <dbReference type="NCBI Taxonomy" id="2585771"/>
    <lineage>
        <taxon>Bacteria</taxon>
        <taxon>Pseudomonadati</taxon>
        <taxon>Bacteroidota</taxon>
        <taxon>Flavobacteriia</taxon>
        <taxon>Flavobacteriales</taxon>
        <taxon>Flavobacteriaceae</taxon>
        <taxon>Antarcticibacterium</taxon>
    </lineage>
</organism>
<dbReference type="Gene3D" id="2.60.40.10">
    <property type="entry name" value="Immunoglobulins"/>
    <property type="match status" value="1"/>
</dbReference>
<evidence type="ECO:0000256" key="1">
    <source>
        <dbReference type="SAM" id="SignalP"/>
    </source>
</evidence>
<keyword evidence="4" id="KW-1185">Reference proteome</keyword>
<dbReference type="AlphaFoldDB" id="A0A5B8YFT2"/>
<dbReference type="InterPro" id="IPR013783">
    <property type="entry name" value="Ig-like_fold"/>
</dbReference>
<dbReference type="Proteomes" id="UP000321954">
    <property type="component" value="Chromosome"/>
</dbReference>
<reference evidence="3 4" key="1">
    <citation type="submission" date="2019-08" db="EMBL/GenBank/DDBJ databases">
        <title>Antarcticibacterium arcticum sp. nov., a bacterium isolated from marine sediment of the Canadian Beaufort Sea.</title>
        <authorList>
            <person name="Lee Y.M."/>
            <person name="Baek K."/>
            <person name="Lee D.-H."/>
            <person name="Shin S.C."/>
            <person name="Jin Y.K."/>
            <person name="Park Y."/>
        </authorList>
    </citation>
    <scope>NUCLEOTIDE SEQUENCE [LARGE SCALE GENOMIC DNA]</scope>
    <source>
        <strain evidence="3 4">PAMC 28998</strain>
    </source>
</reference>
<dbReference type="KEGG" id="anp:FK178_01265"/>
<dbReference type="RefSeq" id="WP_146830234.1">
    <property type="nucleotide sequence ID" value="NZ_CP042476.1"/>
</dbReference>
<dbReference type="InterPro" id="IPR025970">
    <property type="entry name" value="SusE"/>
</dbReference>
<dbReference type="Pfam" id="PF14292">
    <property type="entry name" value="SusE"/>
    <property type="match status" value="1"/>
</dbReference>
<accession>A0A5B8YFT2</accession>
<feature type="domain" description="SusE outer membrane protein" evidence="2">
    <location>
        <begin position="23"/>
        <end position="120"/>
    </location>
</feature>
<evidence type="ECO:0000313" key="4">
    <source>
        <dbReference type="Proteomes" id="UP000321954"/>
    </source>
</evidence>
<feature type="signal peptide" evidence="1">
    <location>
        <begin position="1"/>
        <end position="21"/>
    </location>
</feature>
<dbReference type="Gene3D" id="2.60.40.3620">
    <property type="match status" value="2"/>
</dbReference>
<evidence type="ECO:0000313" key="3">
    <source>
        <dbReference type="EMBL" id="QED36431.1"/>
    </source>
</evidence>